<evidence type="ECO:0000256" key="2">
    <source>
        <dbReference type="ARBA" id="ARBA00022475"/>
    </source>
</evidence>
<comment type="subcellular location">
    <subcellularLocation>
        <location evidence="1">Cell membrane</location>
        <topology evidence="1">Multi-pass membrane protein</topology>
    </subcellularLocation>
</comment>
<feature type="transmembrane region" description="Helical" evidence="6">
    <location>
        <begin position="334"/>
        <end position="356"/>
    </location>
</feature>
<dbReference type="Pfam" id="PF01943">
    <property type="entry name" value="Polysacc_synt"/>
    <property type="match status" value="1"/>
</dbReference>
<protein>
    <submittedName>
        <fullName evidence="7">Oligosaccharide flippase family protein</fullName>
    </submittedName>
</protein>
<reference evidence="8" key="1">
    <citation type="journal article" date="2019" name="Int. J. Syst. Evol. Microbiol.">
        <title>The Global Catalogue of Microorganisms (GCM) 10K type strain sequencing project: providing services to taxonomists for standard genome sequencing and annotation.</title>
        <authorList>
            <consortium name="The Broad Institute Genomics Platform"/>
            <consortium name="The Broad Institute Genome Sequencing Center for Infectious Disease"/>
            <person name="Wu L."/>
            <person name="Ma J."/>
        </authorList>
    </citation>
    <scope>NUCLEOTIDE SEQUENCE [LARGE SCALE GENOMIC DNA]</scope>
    <source>
        <strain evidence="8">CCUG 54356</strain>
    </source>
</reference>
<dbReference type="RefSeq" id="WP_230438022.1">
    <property type="nucleotide sequence ID" value="NZ_CP087715.1"/>
</dbReference>
<feature type="transmembrane region" description="Helical" evidence="6">
    <location>
        <begin position="87"/>
        <end position="109"/>
    </location>
</feature>
<feature type="transmembrane region" description="Helical" evidence="6">
    <location>
        <begin position="368"/>
        <end position="387"/>
    </location>
</feature>
<feature type="transmembrane region" description="Helical" evidence="6">
    <location>
        <begin position="262"/>
        <end position="281"/>
    </location>
</feature>
<feature type="transmembrane region" description="Helical" evidence="6">
    <location>
        <begin position="218"/>
        <end position="242"/>
    </location>
</feature>
<feature type="transmembrane region" description="Helical" evidence="6">
    <location>
        <begin position="393"/>
        <end position="411"/>
    </location>
</feature>
<organism evidence="7 8">
    <name type="scientific">Microbulbifer celer</name>
    <dbReference type="NCBI Taxonomy" id="435905"/>
    <lineage>
        <taxon>Bacteria</taxon>
        <taxon>Pseudomonadati</taxon>
        <taxon>Pseudomonadota</taxon>
        <taxon>Gammaproteobacteria</taxon>
        <taxon>Cellvibrionales</taxon>
        <taxon>Microbulbiferaceae</taxon>
        <taxon>Microbulbifer</taxon>
    </lineage>
</organism>
<dbReference type="PANTHER" id="PTHR30250">
    <property type="entry name" value="PST FAMILY PREDICTED COLANIC ACID TRANSPORTER"/>
    <property type="match status" value="1"/>
</dbReference>
<comment type="caution">
    <text evidence="7">The sequence shown here is derived from an EMBL/GenBank/DDBJ whole genome shotgun (WGS) entry which is preliminary data.</text>
</comment>
<accession>A0ABW3U7B0</accession>
<evidence type="ECO:0000256" key="4">
    <source>
        <dbReference type="ARBA" id="ARBA00022989"/>
    </source>
</evidence>
<feature type="transmembrane region" description="Helical" evidence="6">
    <location>
        <begin position="129"/>
        <end position="150"/>
    </location>
</feature>
<keyword evidence="4 6" id="KW-1133">Transmembrane helix</keyword>
<evidence type="ECO:0000313" key="7">
    <source>
        <dbReference type="EMBL" id="MFD1215224.1"/>
    </source>
</evidence>
<feature type="transmembrane region" description="Helical" evidence="6">
    <location>
        <begin position="302"/>
        <end position="322"/>
    </location>
</feature>
<evidence type="ECO:0000256" key="5">
    <source>
        <dbReference type="ARBA" id="ARBA00023136"/>
    </source>
</evidence>
<dbReference type="EMBL" id="JBHTLR010000004">
    <property type="protein sequence ID" value="MFD1215224.1"/>
    <property type="molecule type" value="Genomic_DNA"/>
</dbReference>
<feature type="transmembrane region" description="Helical" evidence="6">
    <location>
        <begin position="45"/>
        <end position="64"/>
    </location>
</feature>
<evidence type="ECO:0000313" key="8">
    <source>
        <dbReference type="Proteomes" id="UP001597264"/>
    </source>
</evidence>
<dbReference type="Proteomes" id="UP001597264">
    <property type="component" value="Unassembled WGS sequence"/>
</dbReference>
<gene>
    <name evidence="7" type="ORF">ACFQ2X_01310</name>
</gene>
<name>A0ABW3U7B0_9GAMM</name>
<keyword evidence="8" id="KW-1185">Reference proteome</keyword>
<keyword evidence="2" id="KW-1003">Cell membrane</keyword>
<feature type="transmembrane region" description="Helical" evidence="6">
    <location>
        <begin position="157"/>
        <end position="178"/>
    </location>
</feature>
<sequence>MNIFKNNDLIFSSILGFFARALAVGLSFLMSVVIGRVLGVTESGYFFLAFNVLTFLAVFSRLGLDNTVLRFTGSAFAEKDWAVVRGVLVRAVLIVCITSSVISSALYFFREFLAGSVFFKPELAPMLGIMAPGIVSVSLLAIIGVAFQGLRRLIASVFFSNIVINFLLLAGLLFLGVSSAEQSAWVYTVSACISLFAGFWVLIGALGKEGRAPSWSDIFHSCLPLWLVTLMSQLIQFSGQFVAGGLLNAEAVAQLAAAQRTAMLISFILTVVNLVVAPRFAAMYKQGALQDMESLALASVRLMLFCSLPALAVMLVFPTALMELFGAGFEEGRYLLQILAIGQFVNVATGSVGYLLTMSGHERELGRSVLISAPVAMLAAFTLVPLWGAVGGAVATSLAIILQNLIAVFQVKKTLGINTLLFWRGSRFFERASMRAWSK</sequence>
<dbReference type="PANTHER" id="PTHR30250:SF11">
    <property type="entry name" value="O-ANTIGEN TRANSPORTER-RELATED"/>
    <property type="match status" value="1"/>
</dbReference>
<dbReference type="InterPro" id="IPR002797">
    <property type="entry name" value="Polysacc_synth"/>
</dbReference>
<evidence type="ECO:0000256" key="1">
    <source>
        <dbReference type="ARBA" id="ARBA00004651"/>
    </source>
</evidence>
<keyword evidence="5 6" id="KW-0472">Membrane</keyword>
<feature type="transmembrane region" description="Helical" evidence="6">
    <location>
        <begin position="184"/>
        <end position="206"/>
    </location>
</feature>
<evidence type="ECO:0000256" key="6">
    <source>
        <dbReference type="SAM" id="Phobius"/>
    </source>
</evidence>
<dbReference type="InterPro" id="IPR050833">
    <property type="entry name" value="Poly_Biosynth_Transport"/>
</dbReference>
<feature type="transmembrane region" description="Helical" evidence="6">
    <location>
        <begin position="9"/>
        <end position="33"/>
    </location>
</feature>
<keyword evidence="3 6" id="KW-0812">Transmembrane</keyword>
<evidence type="ECO:0000256" key="3">
    <source>
        <dbReference type="ARBA" id="ARBA00022692"/>
    </source>
</evidence>
<proteinExistence type="predicted"/>